<dbReference type="InterPro" id="IPR013785">
    <property type="entry name" value="Aldolase_TIM"/>
</dbReference>
<comment type="cofactor">
    <cofactor evidence="14">
        <name>[4Fe-4S] cluster</name>
        <dbReference type="ChEBI" id="CHEBI:49883"/>
    </cofactor>
    <text evidence="14">Binds 1 [4Fe-4S] cluster. The cluster is coordinated with 3 cysteines and an exchangeable S-adenosyl-L-methionine.</text>
</comment>
<dbReference type="GO" id="GO:0051989">
    <property type="term" value="F:coproporphyrinogen dehydrogenase activity"/>
    <property type="evidence" value="ECO:0007669"/>
    <property type="project" value="UniProtKB-EC"/>
</dbReference>
<evidence type="ECO:0000256" key="11">
    <source>
        <dbReference type="ARBA" id="ARBA00023014"/>
    </source>
</evidence>
<keyword evidence="11 14" id="KW-0411">Iron-sulfur</keyword>
<evidence type="ECO:0000313" key="17">
    <source>
        <dbReference type="Proteomes" id="UP000595460"/>
    </source>
</evidence>
<evidence type="ECO:0000256" key="9">
    <source>
        <dbReference type="ARBA" id="ARBA00023002"/>
    </source>
</evidence>
<dbReference type="InterPro" id="IPR058240">
    <property type="entry name" value="rSAM_sf"/>
</dbReference>
<comment type="pathway">
    <text evidence="2 14">Porphyrin-containing compound metabolism; protoporphyrin-IX biosynthesis; protoporphyrinogen-IX from coproporphyrinogen-III (AdoMet route): step 1/1.</text>
</comment>
<dbReference type="InterPro" id="IPR007197">
    <property type="entry name" value="rSAM"/>
</dbReference>
<comment type="subunit">
    <text evidence="4">Monomer.</text>
</comment>
<feature type="domain" description="Radical SAM core" evidence="15">
    <location>
        <begin position="41"/>
        <end position="282"/>
    </location>
</feature>
<dbReference type="SFLD" id="SFLDS00029">
    <property type="entry name" value="Radical_SAM"/>
    <property type="match status" value="1"/>
</dbReference>
<evidence type="ECO:0000259" key="15">
    <source>
        <dbReference type="PROSITE" id="PS51918"/>
    </source>
</evidence>
<evidence type="ECO:0000256" key="10">
    <source>
        <dbReference type="ARBA" id="ARBA00023004"/>
    </source>
</evidence>
<keyword evidence="9 14" id="KW-0560">Oxidoreductase</keyword>
<sequence length="448" mass="48991">MTEDLATKLSRPVPRYTSYPTAPHFHPGIDQAQYASWLEALPASAQLSLYLHLPFCDRLCWFCGCHTKQVNRYSPITAYLEALAAEIGQVGCMVGTRPVTAVHWGGGSPSLLEPDDIAATSSLLREAFHFADVVEFSVELDPNDMAPEKYGAWAAAGLTRASIGVQDFDPRVQAAINRIQTYEQTRHVVESVRAVGVRSLNIDMLYGLPHQTVAGAAQTARQVASLRPERVALFGYAHVPWMKKHQAMIDEQALPDTTERFRQSQAAAAELLANGYERIGFDHFALPHDRLALASHAGRLRRNFQGYTADQHDALIGLGASAIGRLPQGYVQNVVSTHEYQRRAMSGAGAIERGVTLTRDDQVRGHAIERLLCDFSLDLAALRATFGPDADPVVEDAAAIAMTDEHGLVQLLPGKLEVTERGRPFVRTIAAGLDAYLQVGNARYSKAV</sequence>
<dbReference type="NCBIfam" id="TIGR00538">
    <property type="entry name" value="hemN"/>
    <property type="match status" value="1"/>
</dbReference>
<dbReference type="PIRSF" id="PIRSF000167">
    <property type="entry name" value="HemN"/>
    <property type="match status" value="1"/>
</dbReference>
<accession>A0ABX7C077</accession>
<dbReference type="PANTHER" id="PTHR13932:SF6">
    <property type="entry name" value="OXYGEN-INDEPENDENT COPROPORPHYRINOGEN III OXIDASE"/>
    <property type="match status" value="1"/>
</dbReference>
<keyword evidence="10 14" id="KW-0408">Iron</keyword>
<dbReference type="EMBL" id="CP068047">
    <property type="protein sequence ID" value="QQR36192.1"/>
    <property type="molecule type" value="Genomic_DNA"/>
</dbReference>
<dbReference type="Gene3D" id="3.20.20.70">
    <property type="entry name" value="Aldolase class I"/>
    <property type="match status" value="1"/>
</dbReference>
<comment type="catalytic activity">
    <reaction evidence="13 14">
        <text>coproporphyrinogen III + 2 S-adenosyl-L-methionine = protoporphyrinogen IX + 2 5'-deoxyadenosine + 2 L-methionine + 2 CO2</text>
        <dbReference type="Rhea" id="RHEA:15425"/>
        <dbReference type="ChEBI" id="CHEBI:16526"/>
        <dbReference type="ChEBI" id="CHEBI:17319"/>
        <dbReference type="ChEBI" id="CHEBI:57307"/>
        <dbReference type="ChEBI" id="CHEBI:57309"/>
        <dbReference type="ChEBI" id="CHEBI:57844"/>
        <dbReference type="ChEBI" id="CHEBI:59789"/>
        <dbReference type="EC" id="1.3.98.3"/>
    </reaction>
</comment>
<keyword evidence="6 14" id="KW-0963">Cytoplasm</keyword>
<dbReference type="InterPro" id="IPR034505">
    <property type="entry name" value="Coproporphyrinogen-III_oxidase"/>
</dbReference>
<evidence type="ECO:0000256" key="1">
    <source>
        <dbReference type="ARBA" id="ARBA00004496"/>
    </source>
</evidence>
<evidence type="ECO:0000256" key="4">
    <source>
        <dbReference type="ARBA" id="ARBA00011245"/>
    </source>
</evidence>
<dbReference type="RefSeq" id="WP_201657290.1">
    <property type="nucleotide sequence ID" value="NZ_CP068047.1"/>
</dbReference>
<gene>
    <name evidence="16" type="primary">hemN</name>
    <name evidence="16" type="ORF">JI749_00680</name>
</gene>
<dbReference type="EC" id="1.3.98.3" evidence="14"/>
<organism evidence="16 17">
    <name type="scientific">Devosia oryziradicis</name>
    <dbReference type="NCBI Taxonomy" id="2801335"/>
    <lineage>
        <taxon>Bacteria</taxon>
        <taxon>Pseudomonadati</taxon>
        <taxon>Pseudomonadota</taxon>
        <taxon>Alphaproteobacteria</taxon>
        <taxon>Hyphomicrobiales</taxon>
        <taxon>Devosiaceae</taxon>
        <taxon>Devosia</taxon>
    </lineage>
</organism>
<evidence type="ECO:0000256" key="7">
    <source>
        <dbReference type="ARBA" id="ARBA00022691"/>
    </source>
</evidence>
<evidence type="ECO:0000256" key="14">
    <source>
        <dbReference type="PIRNR" id="PIRNR000167"/>
    </source>
</evidence>
<evidence type="ECO:0000313" key="16">
    <source>
        <dbReference type="EMBL" id="QQR36192.1"/>
    </source>
</evidence>
<dbReference type="InterPro" id="IPR004558">
    <property type="entry name" value="Coprogen_oxidase_HemN"/>
</dbReference>
<proteinExistence type="inferred from homology"/>
<evidence type="ECO:0000256" key="6">
    <source>
        <dbReference type="ARBA" id="ARBA00022490"/>
    </source>
</evidence>
<dbReference type="SFLD" id="SFLDG01065">
    <property type="entry name" value="anaerobic_coproporphyrinogen-I"/>
    <property type="match status" value="1"/>
</dbReference>
<dbReference type="SUPFAM" id="SSF102114">
    <property type="entry name" value="Radical SAM enzymes"/>
    <property type="match status" value="1"/>
</dbReference>
<dbReference type="Pfam" id="PF06969">
    <property type="entry name" value="HemN_C"/>
    <property type="match status" value="1"/>
</dbReference>
<evidence type="ECO:0000256" key="3">
    <source>
        <dbReference type="ARBA" id="ARBA00005493"/>
    </source>
</evidence>
<dbReference type="PANTHER" id="PTHR13932">
    <property type="entry name" value="COPROPORPHYRINIGEN III OXIDASE"/>
    <property type="match status" value="1"/>
</dbReference>
<evidence type="ECO:0000256" key="5">
    <source>
        <dbReference type="ARBA" id="ARBA00022485"/>
    </source>
</evidence>
<keyword evidence="12 14" id="KW-0627">Porphyrin biosynthesis</keyword>
<dbReference type="Pfam" id="PF04055">
    <property type="entry name" value="Radical_SAM"/>
    <property type="match status" value="1"/>
</dbReference>
<dbReference type="PROSITE" id="PS51918">
    <property type="entry name" value="RADICAL_SAM"/>
    <property type="match status" value="1"/>
</dbReference>
<evidence type="ECO:0000256" key="8">
    <source>
        <dbReference type="ARBA" id="ARBA00022723"/>
    </source>
</evidence>
<dbReference type="Proteomes" id="UP000595460">
    <property type="component" value="Chromosome"/>
</dbReference>
<comment type="subcellular location">
    <subcellularLocation>
        <location evidence="1 14">Cytoplasm</location>
    </subcellularLocation>
</comment>
<keyword evidence="7 14" id="KW-0949">S-adenosyl-L-methionine</keyword>
<evidence type="ECO:0000256" key="13">
    <source>
        <dbReference type="ARBA" id="ARBA00048321"/>
    </source>
</evidence>
<evidence type="ECO:0000256" key="2">
    <source>
        <dbReference type="ARBA" id="ARBA00004785"/>
    </source>
</evidence>
<evidence type="ECO:0000256" key="12">
    <source>
        <dbReference type="ARBA" id="ARBA00023244"/>
    </source>
</evidence>
<dbReference type="CDD" id="cd01335">
    <property type="entry name" value="Radical_SAM"/>
    <property type="match status" value="1"/>
</dbReference>
<reference evidence="16 17" key="1">
    <citation type="submission" date="2021-01" db="EMBL/GenBank/DDBJ databases">
        <title>Genome seq and assembly of Devosia sp. G19.</title>
        <authorList>
            <person name="Chhetri G."/>
        </authorList>
    </citation>
    <scope>NUCLEOTIDE SEQUENCE [LARGE SCALE GENOMIC DNA]</scope>
    <source>
        <strain evidence="16 17">G19</strain>
    </source>
</reference>
<keyword evidence="5 14" id="KW-0004">4Fe-4S</keyword>
<name>A0ABX7C077_9HYPH</name>
<protein>
    <recommendedName>
        <fullName evidence="14">Coproporphyrinogen-III oxidase</fullName>
        <ecNumber evidence="14">1.3.98.3</ecNumber>
    </recommendedName>
</protein>
<dbReference type="InterPro" id="IPR006638">
    <property type="entry name" value="Elp3/MiaA/NifB-like_rSAM"/>
</dbReference>
<dbReference type="Gene3D" id="1.10.10.920">
    <property type="match status" value="1"/>
</dbReference>
<comment type="similarity">
    <text evidence="3 14">Belongs to the anaerobic coproporphyrinogen-III oxidase family.</text>
</comment>
<keyword evidence="17" id="KW-1185">Reference proteome</keyword>
<dbReference type="SMART" id="SM00729">
    <property type="entry name" value="Elp3"/>
    <property type="match status" value="1"/>
</dbReference>
<keyword evidence="8 14" id="KW-0479">Metal-binding</keyword>
<dbReference type="InterPro" id="IPR010723">
    <property type="entry name" value="HemN_C"/>
</dbReference>